<name>A0A6M3ISC6_9ZZZZ</name>
<reference evidence="9" key="1">
    <citation type="submission" date="2020-03" db="EMBL/GenBank/DDBJ databases">
        <title>The deep terrestrial virosphere.</title>
        <authorList>
            <person name="Holmfeldt K."/>
            <person name="Nilsson E."/>
            <person name="Simone D."/>
            <person name="Lopez-Fernandez M."/>
            <person name="Wu X."/>
            <person name="de Brujin I."/>
            <person name="Lundin D."/>
            <person name="Andersson A."/>
            <person name="Bertilsson S."/>
            <person name="Dopson M."/>
        </authorList>
    </citation>
    <scope>NUCLEOTIDE SEQUENCE</scope>
    <source>
        <strain evidence="10">MM415A00708</strain>
        <strain evidence="9">MM415B01304</strain>
    </source>
</reference>
<keyword evidence="6" id="KW-0411">Iron-sulfur</keyword>
<dbReference type="SUPFAM" id="SSF102114">
    <property type="entry name" value="Radical SAM enzymes"/>
    <property type="match status" value="1"/>
</dbReference>
<evidence type="ECO:0000256" key="2">
    <source>
        <dbReference type="ARBA" id="ARBA00022691"/>
    </source>
</evidence>
<evidence type="ECO:0000259" key="8">
    <source>
        <dbReference type="PROSITE" id="PS51918"/>
    </source>
</evidence>
<organism evidence="9">
    <name type="scientific">viral metagenome</name>
    <dbReference type="NCBI Taxonomy" id="1070528"/>
    <lineage>
        <taxon>unclassified sequences</taxon>
        <taxon>metagenomes</taxon>
        <taxon>organismal metagenomes</taxon>
    </lineage>
</organism>
<feature type="domain" description="Radical SAM core" evidence="8">
    <location>
        <begin position="19"/>
        <end position="208"/>
    </location>
</feature>
<dbReference type="CDD" id="cd01335">
    <property type="entry name" value="Radical_SAM"/>
    <property type="match status" value="1"/>
</dbReference>
<evidence type="ECO:0000256" key="7">
    <source>
        <dbReference type="ARBA" id="ARBA00023239"/>
    </source>
</evidence>
<keyword evidence="7" id="KW-0456">Lyase</keyword>
<keyword evidence="3" id="KW-0479">Metal-binding</keyword>
<dbReference type="PROSITE" id="PS51918">
    <property type="entry name" value="RADICAL_SAM"/>
    <property type="match status" value="1"/>
</dbReference>
<gene>
    <name evidence="10" type="ORF">MM415A00708_0016</name>
    <name evidence="9" type="ORF">MM415B01304_0008</name>
</gene>
<evidence type="ECO:0000256" key="5">
    <source>
        <dbReference type="ARBA" id="ARBA00023004"/>
    </source>
</evidence>
<dbReference type="InterPro" id="IPR058240">
    <property type="entry name" value="rSAM_sf"/>
</dbReference>
<evidence type="ECO:0000256" key="1">
    <source>
        <dbReference type="ARBA" id="ARBA00022485"/>
    </source>
</evidence>
<dbReference type="EMBL" id="MT141366">
    <property type="protein sequence ID" value="QJA59352.1"/>
    <property type="molecule type" value="Genomic_DNA"/>
</dbReference>
<sequence length="208" mass="24554">MKKYQVHEIFYSLQGEGAWTGQPMVFVRFWGCNMKCSFCDTPQRGENKREMTAPEIWNEIEKLRPKGESIPVCFTGGEPLLQLDKELLREASMYESLNSFHLETNGSIALRPELIRHFKWITVSPKERVDEEIVMIYAHEIRQLYSKEREHEILAFVKPFYPNALLYVSPINGIECIDTGRLNEAIDFCLRHPRFMLNTQMHKLWRIK</sequence>
<evidence type="ECO:0000256" key="3">
    <source>
        <dbReference type="ARBA" id="ARBA00022723"/>
    </source>
</evidence>
<keyword evidence="1" id="KW-0004">4Fe-4S</keyword>
<dbReference type="HAMAP" id="MF_00917">
    <property type="entry name" value="QueE"/>
    <property type="match status" value="1"/>
</dbReference>
<evidence type="ECO:0000256" key="6">
    <source>
        <dbReference type="ARBA" id="ARBA00023014"/>
    </source>
</evidence>
<keyword evidence="5" id="KW-0408">Iron</keyword>
<dbReference type="AlphaFoldDB" id="A0A6M3ISC6"/>
<dbReference type="InterPro" id="IPR007197">
    <property type="entry name" value="rSAM"/>
</dbReference>
<keyword evidence="4" id="KW-0460">Magnesium</keyword>
<dbReference type="InterPro" id="IPR013785">
    <property type="entry name" value="Aldolase_TIM"/>
</dbReference>
<dbReference type="SFLD" id="SFLDS00029">
    <property type="entry name" value="Radical_SAM"/>
    <property type="match status" value="1"/>
</dbReference>
<dbReference type="GO" id="GO:0046872">
    <property type="term" value="F:metal ion binding"/>
    <property type="evidence" value="ECO:0007669"/>
    <property type="project" value="UniProtKB-KW"/>
</dbReference>
<dbReference type="GO" id="GO:0016829">
    <property type="term" value="F:lyase activity"/>
    <property type="evidence" value="ECO:0007669"/>
    <property type="project" value="UniProtKB-KW"/>
</dbReference>
<dbReference type="Pfam" id="PF04055">
    <property type="entry name" value="Radical_SAM"/>
    <property type="match status" value="1"/>
</dbReference>
<keyword evidence="2" id="KW-0949">S-adenosyl-L-methionine</keyword>
<dbReference type="PANTHER" id="PTHR42836:SF1">
    <property type="entry name" value="7-CARBOXY-7-DEAZAGUANINE SYNTHASE"/>
    <property type="match status" value="1"/>
</dbReference>
<dbReference type="Gene3D" id="3.20.20.70">
    <property type="entry name" value="Aldolase class I"/>
    <property type="match status" value="1"/>
</dbReference>
<protein>
    <submittedName>
        <fullName evidence="9">Putative radical SAM superfamily protein</fullName>
    </submittedName>
</protein>
<dbReference type="EMBL" id="MT142424">
    <property type="protein sequence ID" value="QJA80493.1"/>
    <property type="molecule type" value="Genomic_DNA"/>
</dbReference>
<accession>A0A6M3ISC6</accession>
<dbReference type="InterPro" id="IPR024924">
    <property type="entry name" value="7-CO-7-deazaguanine_synth-like"/>
</dbReference>
<dbReference type="PANTHER" id="PTHR42836">
    <property type="entry name" value="7-CARBOXY-7-DEAZAGUANINE SYNTHASE"/>
    <property type="match status" value="1"/>
</dbReference>
<dbReference type="PIRSF" id="PIRSF000370">
    <property type="entry name" value="QueE"/>
    <property type="match status" value="1"/>
</dbReference>
<evidence type="ECO:0000313" key="10">
    <source>
        <dbReference type="EMBL" id="QJA80493.1"/>
    </source>
</evidence>
<evidence type="ECO:0000256" key="4">
    <source>
        <dbReference type="ARBA" id="ARBA00022842"/>
    </source>
</evidence>
<dbReference type="GO" id="GO:0051539">
    <property type="term" value="F:4 iron, 4 sulfur cluster binding"/>
    <property type="evidence" value="ECO:0007669"/>
    <property type="project" value="UniProtKB-KW"/>
</dbReference>
<proteinExistence type="inferred from homology"/>
<evidence type="ECO:0000313" key="9">
    <source>
        <dbReference type="EMBL" id="QJA59352.1"/>
    </source>
</evidence>